<evidence type="ECO:0000313" key="6">
    <source>
        <dbReference type="Proteomes" id="UP000050497"/>
    </source>
</evidence>
<dbReference type="InterPro" id="IPR004843">
    <property type="entry name" value="Calcineurin-like_PHP"/>
</dbReference>
<dbReference type="InterPro" id="IPR050535">
    <property type="entry name" value="DNA_Repair-Maintenance_Comp"/>
</dbReference>
<keyword evidence="3 5" id="KW-0269">Exonuclease</keyword>
<organism evidence="5 6">
    <name type="scientific">Saliniramus fredricksonii</name>
    <dbReference type="NCBI Taxonomy" id="1653334"/>
    <lineage>
        <taxon>Bacteria</taxon>
        <taxon>Pseudomonadati</taxon>
        <taxon>Pseudomonadota</taxon>
        <taxon>Alphaproteobacteria</taxon>
        <taxon>Hyphomicrobiales</taxon>
        <taxon>Salinarimonadaceae</taxon>
        <taxon>Saliniramus</taxon>
    </lineage>
</organism>
<evidence type="ECO:0000256" key="1">
    <source>
        <dbReference type="ARBA" id="ARBA00022722"/>
    </source>
</evidence>
<dbReference type="InterPro" id="IPR041796">
    <property type="entry name" value="Mre11_N"/>
</dbReference>
<evidence type="ECO:0000256" key="3">
    <source>
        <dbReference type="ARBA" id="ARBA00022839"/>
    </source>
</evidence>
<dbReference type="CDD" id="cd00840">
    <property type="entry name" value="MPP_Mre11_N"/>
    <property type="match status" value="1"/>
</dbReference>
<proteinExistence type="predicted"/>
<evidence type="ECO:0000256" key="2">
    <source>
        <dbReference type="ARBA" id="ARBA00022801"/>
    </source>
</evidence>
<dbReference type="EMBL" id="LJSX01000035">
    <property type="protein sequence ID" value="KPQ09091.1"/>
    <property type="molecule type" value="Genomic_DNA"/>
</dbReference>
<dbReference type="STRING" id="1653334.GA0071312_2598"/>
<dbReference type="SUPFAM" id="SSF56300">
    <property type="entry name" value="Metallo-dependent phosphatases"/>
    <property type="match status" value="1"/>
</dbReference>
<keyword evidence="1" id="KW-0540">Nuclease</keyword>
<reference evidence="5 6" key="1">
    <citation type="submission" date="2015-09" db="EMBL/GenBank/DDBJ databases">
        <title>Identification and resolution of microdiversity through metagenomic sequencing of parallel consortia.</title>
        <authorList>
            <person name="Nelson W.C."/>
            <person name="Romine M.F."/>
            <person name="Lindemann S.R."/>
        </authorList>
    </citation>
    <scope>NUCLEOTIDE SEQUENCE [LARGE SCALE GENOMIC DNA]</scope>
    <source>
        <strain evidence="5">HL-109</strain>
    </source>
</reference>
<dbReference type="Proteomes" id="UP000050497">
    <property type="component" value="Unassembled WGS sequence"/>
</dbReference>
<dbReference type="PANTHER" id="PTHR30337">
    <property type="entry name" value="COMPONENT OF ATP-DEPENDENT DSDNA EXONUCLEASE"/>
    <property type="match status" value="1"/>
</dbReference>
<dbReference type="Gene3D" id="3.60.21.10">
    <property type="match status" value="1"/>
</dbReference>
<accession>A0A0P7X343</accession>
<keyword evidence="2" id="KW-0378">Hydrolase</keyword>
<dbReference type="InterPro" id="IPR029052">
    <property type="entry name" value="Metallo-depent_PP-like"/>
</dbReference>
<dbReference type="PATRIC" id="fig|1653334.4.peg.1130"/>
<name>A0A0P7X343_9HYPH</name>
<comment type="caution">
    <text evidence="5">The sequence shown here is derived from an EMBL/GenBank/DDBJ whole genome shotgun (WGS) entry which is preliminary data.</text>
</comment>
<evidence type="ECO:0000313" key="5">
    <source>
        <dbReference type="EMBL" id="KPQ09091.1"/>
    </source>
</evidence>
<protein>
    <submittedName>
        <fullName evidence="5">DNA repair exonuclease</fullName>
    </submittedName>
</protein>
<sequence>MLCLDSVARTGHLRCGSNGFGMRFIHTADWQIGKVFRRFGEREALFRQARLDAIDALGALAMREGAAHVLVAGDVYDMETPLPATRRAPLERMRRFPHVTWHLLPGNHDPHRPNGLWDQIAADDPPVNIRLHLSPEPTAIADGVWLLPAPLTRKSAVDDLTTWMDRAPTPPGAVRIGLAHGSVQGFDSAGEAANLIDPQRPERAGLAYLALGDWHRTLKITPRVHYAGTPEPDRFDSQIAGKALVVTLRGGAEPEVREEITGRYCWQRLRADLQADEAVADEAARWRAIEALPQAVLRLDLTGTLSLATRQELETTLERLEAACAHLEYDLAGLHLRPSRADIEAIDFDGALRQVAEELGRRIDDASADPQARAVAEAALTRLYTLVTTGERA</sequence>
<dbReference type="GO" id="GO:0004527">
    <property type="term" value="F:exonuclease activity"/>
    <property type="evidence" value="ECO:0007669"/>
    <property type="project" value="UniProtKB-KW"/>
</dbReference>
<dbReference type="InterPro" id="IPR014577">
    <property type="entry name" value="UCP033093_metalloPase"/>
</dbReference>
<feature type="domain" description="Calcineurin-like phosphoesterase" evidence="4">
    <location>
        <begin position="22"/>
        <end position="116"/>
    </location>
</feature>
<dbReference type="AlphaFoldDB" id="A0A0P7X343"/>
<evidence type="ECO:0000259" key="4">
    <source>
        <dbReference type="Pfam" id="PF00149"/>
    </source>
</evidence>
<dbReference type="PIRSF" id="PIRSF033093">
    <property type="entry name" value="UCP_ML1119"/>
    <property type="match status" value="1"/>
</dbReference>
<dbReference type="Pfam" id="PF00149">
    <property type="entry name" value="Metallophos"/>
    <property type="match status" value="1"/>
</dbReference>
<dbReference type="PANTHER" id="PTHR30337:SF0">
    <property type="entry name" value="NUCLEASE SBCCD SUBUNIT D"/>
    <property type="match status" value="1"/>
</dbReference>
<gene>
    <name evidence="5" type="ORF">HLUCCO17_16245</name>
</gene>